<feature type="compositionally biased region" description="Polar residues" evidence="1">
    <location>
        <begin position="539"/>
        <end position="549"/>
    </location>
</feature>
<feature type="region of interest" description="Disordered" evidence="1">
    <location>
        <begin position="537"/>
        <end position="556"/>
    </location>
</feature>
<accession>A0A1C7N3D4</accession>
<reference evidence="2 3" key="1">
    <citation type="submission" date="2016-03" db="EMBL/GenBank/DDBJ databases">
        <title>Choanephora cucurbitarum.</title>
        <authorList>
            <person name="Min B."/>
            <person name="Park H."/>
            <person name="Park J.-H."/>
            <person name="Shin H.-D."/>
            <person name="Choi I.-G."/>
        </authorList>
    </citation>
    <scope>NUCLEOTIDE SEQUENCE [LARGE SCALE GENOMIC DNA]</scope>
    <source>
        <strain evidence="2 3">KUS-F28377</strain>
    </source>
</reference>
<dbReference type="InterPro" id="IPR035892">
    <property type="entry name" value="C2_domain_sf"/>
</dbReference>
<evidence type="ECO:0000256" key="1">
    <source>
        <dbReference type="SAM" id="MobiDB-lite"/>
    </source>
</evidence>
<dbReference type="Proteomes" id="UP000093000">
    <property type="component" value="Unassembled WGS sequence"/>
</dbReference>
<evidence type="ECO:0000313" key="2">
    <source>
        <dbReference type="EMBL" id="OBZ83633.1"/>
    </source>
</evidence>
<dbReference type="Gene3D" id="2.60.40.150">
    <property type="entry name" value="C2 domain"/>
    <property type="match status" value="1"/>
</dbReference>
<dbReference type="InParanoid" id="A0A1C7N3D4"/>
<feature type="compositionally biased region" description="Low complexity" evidence="1">
    <location>
        <begin position="459"/>
        <end position="470"/>
    </location>
</feature>
<sequence>MSLLLTKTCEYAIVITIQQGRYFDQADTVRVETELDLKLPPSIDDLIPQKTTISTPNAKVDSHGNCAFNSSLVYYVSFKQLIRLRKLNATTTLTVHQTNKSGQLPPASVALTMAEAKEVVPQAGHKLDQIYKFVSDKGSWCSLSHTQQQLKAGLFYVAMPDTNPTVAVASTPCIQLRSPPPTPLLPTNLSNTLKKKKKAVSSILGNQTANSPSSSLSVNTSTLHRKKKVAPKETKEQPRLRRVKSSLNDMNIEELADALKNVHLFHDTPPLPPPKSPISFSQVPPPALKQQSYHQIGKGSSHYTFYFRIMYADHVNSVLKDTTKRLKKPYISYSFLTHYTLAPAASISSQPTHIKSCYSLRGHLIEIQDWLDAQQYISLDYVLMDKWSKQTMGRARVPLEGIAFEGQQQDRVYPVYNEDNEQLATVTVRIGIVSGWHQEDYFRREEEEARQRRTYSVATPSTRSSLTEESLLSPTMVDSWDNTIHQTKKMRHLSQSSVPTLLTSSTSTKSSTRAQPPPIHLVQSRPTSMASYLKKPTRHLTSSMSTVSYRQRKQCM</sequence>
<dbReference type="EMBL" id="LUGH01000629">
    <property type="protein sequence ID" value="OBZ83633.1"/>
    <property type="molecule type" value="Genomic_DNA"/>
</dbReference>
<feature type="compositionally biased region" description="Low complexity" evidence="1">
    <location>
        <begin position="493"/>
        <end position="512"/>
    </location>
</feature>
<evidence type="ECO:0000313" key="3">
    <source>
        <dbReference type="Proteomes" id="UP000093000"/>
    </source>
</evidence>
<feature type="compositionally biased region" description="Low complexity" evidence="1">
    <location>
        <begin position="210"/>
        <end position="222"/>
    </location>
</feature>
<feature type="region of interest" description="Disordered" evidence="1">
    <location>
        <begin position="488"/>
        <end position="527"/>
    </location>
</feature>
<gene>
    <name evidence="2" type="ORF">A0J61_08316</name>
</gene>
<proteinExistence type="predicted"/>
<feature type="region of interest" description="Disordered" evidence="1">
    <location>
        <begin position="447"/>
        <end position="470"/>
    </location>
</feature>
<feature type="region of interest" description="Disordered" evidence="1">
    <location>
        <begin position="203"/>
        <end position="237"/>
    </location>
</feature>
<organism evidence="2 3">
    <name type="scientific">Choanephora cucurbitarum</name>
    <dbReference type="NCBI Taxonomy" id="101091"/>
    <lineage>
        <taxon>Eukaryota</taxon>
        <taxon>Fungi</taxon>
        <taxon>Fungi incertae sedis</taxon>
        <taxon>Mucoromycota</taxon>
        <taxon>Mucoromycotina</taxon>
        <taxon>Mucoromycetes</taxon>
        <taxon>Mucorales</taxon>
        <taxon>Mucorineae</taxon>
        <taxon>Choanephoraceae</taxon>
        <taxon>Choanephoroideae</taxon>
        <taxon>Choanephora</taxon>
    </lineage>
</organism>
<keyword evidence="3" id="KW-1185">Reference proteome</keyword>
<dbReference type="AlphaFoldDB" id="A0A1C7N3D4"/>
<protein>
    <submittedName>
        <fullName evidence="2">Uncharacterized protein</fullName>
    </submittedName>
</protein>
<name>A0A1C7N3D4_9FUNG</name>
<comment type="caution">
    <text evidence="2">The sequence shown here is derived from an EMBL/GenBank/DDBJ whole genome shotgun (WGS) entry which is preliminary data.</text>
</comment>
<dbReference type="OrthoDB" id="2257787at2759"/>